<dbReference type="PANTHER" id="PTHR34289:SF8">
    <property type="entry name" value="DUF819 DOMAIN-CONTAINING PROTEIN"/>
    <property type="match status" value="1"/>
</dbReference>
<sequence length="424" mass="44455">MAVSSATAPSTAPLIAADPVVLGILVAILALVMASERSSNPFWRKFYAVVPALLLCYFIPGLLNTFGVIDGETSRLYPMARDYLLPMALVLLTLACDLGAIAKLGPKAVILFLTGTAGIIIGGPVALAIMGVFDPSLLNPEGPNAIWRGMTTTAGSWIGGGANQAAMKEVYGVGADVFGKFVAVDVICANIWMAFLLFLASRSARIDAWRGADTSALDALRVKVEKVQLDSARVTSSYDMVWILAYGLGATGLAHWLAGIIVPFIKTHAPELERFSLTANFFWVTVLATTFGLLLSFTRAKKLEGAGASKVGSVCIYILVATIGMQMNLAAIFSDPELFVLGLIWISFHGALMLGIAWLIKAPVFYMAVGSQANVGGAASAPVVASAFHPALAPVGVLLAVLGYALGTYGGWIAGQLLRLLTGA</sequence>
<keyword evidence="1" id="KW-0812">Transmembrane</keyword>
<keyword evidence="3" id="KW-1185">Reference proteome</keyword>
<reference evidence="3" key="1">
    <citation type="journal article" date="2016" name="Front. Microbiol.">
        <title>Molecular Keys to the Janthinobacterium and Duganella spp. Interaction with the Plant Pathogen Fusarium graminearum.</title>
        <authorList>
            <person name="Haack F.S."/>
            <person name="Poehlein A."/>
            <person name="Kroger C."/>
            <person name="Voigt C.A."/>
            <person name="Piepenbring M."/>
            <person name="Bode H.B."/>
            <person name="Daniel R."/>
            <person name="Schafer W."/>
            <person name="Streit W.R."/>
        </authorList>
    </citation>
    <scope>NUCLEOTIDE SEQUENCE [LARGE SCALE GENOMIC DNA]</scope>
    <source>
        <strain evidence="3">T54</strain>
    </source>
</reference>
<feature type="transmembrane region" description="Helical" evidence="1">
    <location>
        <begin position="12"/>
        <end position="34"/>
    </location>
</feature>
<evidence type="ECO:0008006" key="4">
    <source>
        <dbReference type="Google" id="ProtNLM"/>
    </source>
</evidence>
<proteinExistence type="predicted"/>
<name>A0A1E7WZH9_9BURK</name>
<dbReference type="EMBL" id="LROM01000066">
    <property type="protein sequence ID" value="OFA05438.1"/>
    <property type="molecule type" value="Genomic_DNA"/>
</dbReference>
<feature type="transmembrane region" description="Helical" evidence="1">
    <location>
        <begin position="365"/>
        <end position="385"/>
    </location>
</feature>
<dbReference type="AlphaFoldDB" id="A0A1E7WZH9"/>
<feature type="transmembrane region" description="Helical" evidence="1">
    <location>
        <begin position="46"/>
        <end position="63"/>
    </location>
</feature>
<dbReference type="Proteomes" id="UP000175989">
    <property type="component" value="Unassembled WGS sequence"/>
</dbReference>
<dbReference type="RefSeq" id="WP_070247259.1">
    <property type="nucleotide sequence ID" value="NZ_LROM01000066.1"/>
</dbReference>
<dbReference type="InterPro" id="IPR008537">
    <property type="entry name" value="DUF819"/>
</dbReference>
<evidence type="ECO:0000313" key="2">
    <source>
        <dbReference type="EMBL" id="OFA05438.1"/>
    </source>
</evidence>
<feature type="transmembrane region" description="Helical" evidence="1">
    <location>
        <begin position="241"/>
        <end position="265"/>
    </location>
</feature>
<dbReference type="OrthoDB" id="653763at2"/>
<feature type="transmembrane region" description="Helical" evidence="1">
    <location>
        <begin position="311"/>
        <end position="333"/>
    </location>
</feature>
<feature type="transmembrane region" description="Helical" evidence="1">
    <location>
        <begin position="391"/>
        <end position="412"/>
    </location>
</feature>
<comment type="caution">
    <text evidence="2">The sequence shown here is derived from an EMBL/GenBank/DDBJ whole genome shotgun (WGS) entry which is preliminary data.</text>
</comment>
<keyword evidence="1" id="KW-1133">Transmembrane helix</keyword>
<feature type="transmembrane region" description="Helical" evidence="1">
    <location>
        <begin position="177"/>
        <end position="200"/>
    </location>
</feature>
<dbReference type="PANTHER" id="PTHR34289">
    <property type="entry name" value="PROTEIN, PUTATIVE (DUF819)-RELATED"/>
    <property type="match status" value="1"/>
</dbReference>
<gene>
    <name evidence="2" type="ORF">DUPY_15520</name>
</gene>
<feature type="transmembrane region" description="Helical" evidence="1">
    <location>
        <begin position="339"/>
        <end position="360"/>
    </location>
</feature>
<feature type="transmembrane region" description="Helical" evidence="1">
    <location>
        <begin position="277"/>
        <end position="299"/>
    </location>
</feature>
<dbReference type="PATRIC" id="fig|762836.4.peg.1621"/>
<protein>
    <recommendedName>
        <fullName evidence="4">DUF819 domain-containing protein</fullName>
    </recommendedName>
</protein>
<evidence type="ECO:0000256" key="1">
    <source>
        <dbReference type="SAM" id="Phobius"/>
    </source>
</evidence>
<accession>A0A1E7WZH9</accession>
<feature type="transmembrane region" description="Helical" evidence="1">
    <location>
        <begin position="83"/>
        <end position="102"/>
    </location>
</feature>
<evidence type="ECO:0000313" key="3">
    <source>
        <dbReference type="Proteomes" id="UP000175989"/>
    </source>
</evidence>
<keyword evidence="1" id="KW-0472">Membrane</keyword>
<organism evidence="2 3">
    <name type="scientific">Duganella phyllosphaerae</name>
    <dbReference type="NCBI Taxonomy" id="762836"/>
    <lineage>
        <taxon>Bacteria</taxon>
        <taxon>Pseudomonadati</taxon>
        <taxon>Pseudomonadota</taxon>
        <taxon>Betaproteobacteria</taxon>
        <taxon>Burkholderiales</taxon>
        <taxon>Oxalobacteraceae</taxon>
        <taxon>Telluria group</taxon>
        <taxon>Duganella</taxon>
    </lineage>
</organism>
<feature type="transmembrane region" description="Helical" evidence="1">
    <location>
        <begin position="109"/>
        <end position="133"/>
    </location>
</feature>
<dbReference type="Pfam" id="PF05684">
    <property type="entry name" value="DUF819"/>
    <property type="match status" value="1"/>
</dbReference>